<keyword evidence="3" id="KW-1185">Reference proteome</keyword>
<dbReference type="RefSeq" id="WP_316699550.1">
    <property type="nucleotide sequence ID" value="NZ_CP136336.1"/>
</dbReference>
<evidence type="ECO:0000313" key="3">
    <source>
        <dbReference type="Proteomes" id="UP001303946"/>
    </source>
</evidence>
<keyword evidence="1" id="KW-0812">Transmembrane</keyword>
<gene>
    <name evidence="2" type="ORF">RXV79_18505</name>
</gene>
<accession>A0ABZ0CPK6</accession>
<proteinExistence type="predicted"/>
<keyword evidence="1" id="KW-1133">Transmembrane helix</keyword>
<sequence length="115" mass="13149">MAALTEESRLRRILQWLCLLQALAPALFVIGFLTSSKLGVQVPTGNQFTPLLIYSYWSWIVWPLTALPFKTIRNYIGTEWIGAAGVLWMLQVALWFMPTLSFLCTQSETPCRFSF</sequence>
<feature type="transmembrane region" description="Helical" evidence="1">
    <location>
        <begin position="53"/>
        <end position="69"/>
    </location>
</feature>
<reference evidence="2 3" key="1">
    <citation type="submission" date="2023-10" db="EMBL/GenBank/DDBJ databases">
        <title>Bacteria for the degradation of biodegradable plastic PBAT(Polybutylene adipate terephthalate).</title>
        <authorList>
            <person name="Weon H.-Y."/>
            <person name="Yeon J."/>
        </authorList>
    </citation>
    <scope>NUCLEOTIDE SEQUENCE [LARGE SCALE GENOMIC DNA]</scope>
    <source>
        <strain evidence="2 3">SBD 7-3</strain>
    </source>
</reference>
<feature type="transmembrane region" description="Helical" evidence="1">
    <location>
        <begin position="81"/>
        <end position="103"/>
    </location>
</feature>
<organism evidence="2 3">
    <name type="scientific">Piscinibacter gummiphilus</name>
    <dbReference type="NCBI Taxonomy" id="946333"/>
    <lineage>
        <taxon>Bacteria</taxon>
        <taxon>Pseudomonadati</taxon>
        <taxon>Pseudomonadota</taxon>
        <taxon>Betaproteobacteria</taxon>
        <taxon>Burkholderiales</taxon>
        <taxon>Sphaerotilaceae</taxon>
        <taxon>Piscinibacter</taxon>
    </lineage>
</organism>
<name>A0ABZ0CPK6_9BURK</name>
<keyword evidence="1" id="KW-0472">Membrane</keyword>
<evidence type="ECO:0000256" key="1">
    <source>
        <dbReference type="SAM" id="Phobius"/>
    </source>
</evidence>
<dbReference type="Proteomes" id="UP001303946">
    <property type="component" value="Chromosome"/>
</dbReference>
<protein>
    <submittedName>
        <fullName evidence="2">Uncharacterized protein</fullName>
    </submittedName>
</protein>
<evidence type="ECO:0000313" key="2">
    <source>
        <dbReference type="EMBL" id="WOB06905.1"/>
    </source>
</evidence>
<dbReference type="EMBL" id="CP136336">
    <property type="protein sequence ID" value="WOB06905.1"/>
    <property type="molecule type" value="Genomic_DNA"/>
</dbReference>
<feature type="transmembrane region" description="Helical" evidence="1">
    <location>
        <begin position="12"/>
        <end position="33"/>
    </location>
</feature>